<dbReference type="PANTHER" id="PTHR23530:SF1">
    <property type="entry name" value="PERMEASE, MAJOR FACILITATOR SUPERFAMILY-RELATED"/>
    <property type="match status" value="1"/>
</dbReference>
<name>A0A937UNQ2_9ACTN</name>
<dbReference type="SUPFAM" id="SSF103473">
    <property type="entry name" value="MFS general substrate transporter"/>
    <property type="match status" value="1"/>
</dbReference>
<gene>
    <name evidence="2" type="ORF">I7412_14395</name>
</gene>
<evidence type="ECO:0000256" key="1">
    <source>
        <dbReference type="SAM" id="Phobius"/>
    </source>
</evidence>
<dbReference type="InterPro" id="IPR036259">
    <property type="entry name" value="MFS_trans_sf"/>
</dbReference>
<dbReference type="EMBL" id="JAEACQ010000183">
    <property type="protein sequence ID" value="MBL7628318.1"/>
    <property type="molecule type" value="Genomic_DNA"/>
</dbReference>
<keyword evidence="1" id="KW-0472">Membrane</keyword>
<feature type="transmembrane region" description="Helical" evidence="1">
    <location>
        <begin position="143"/>
        <end position="162"/>
    </location>
</feature>
<sequence>MPFYPVYALLFADSGVSPAGISALFALWSVTTFLLEIPSGVWADLVSRRRLVVLSPLLEAAGYALWVAFGSFWVFAAGFVLLGAGNALRSGALQALVYTELRRMGATDSYPRLIGRYQAIDGLATLAAAALAAPLMAAGGYRAVAAASVAALLGCAAAGLLLPDSSGRDADGEDSEPSPDDADELRAFDVLRAAVGVVRRSAPVRRALGLLAALTAVAALDEYIPLLAQGTGAPPAAVPLLVMVVYAGGAVGGLLTGRGGGLLTPALAAAALLLGVGAASGHPVGVVAVGAAFGVFYWALARADAALQDQLDDATRATVSSMAGTGMEAVAVATFAAYATGSLWLAPSWLFTLVAVPYLLLALAATLRRRQGGNP</sequence>
<organism evidence="2 3">
    <name type="scientific">Frankia nepalensis</name>
    <dbReference type="NCBI Taxonomy" id="1836974"/>
    <lineage>
        <taxon>Bacteria</taxon>
        <taxon>Bacillati</taxon>
        <taxon>Actinomycetota</taxon>
        <taxon>Actinomycetes</taxon>
        <taxon>Frankiales</taxon>
        <taxon>Frankiaceae</taxon>
        <taxon>Frankia</taxon>
    </lineage>
</organism>
<accession>A0A937UNQ2</accession>
<evidence type="ECO:0000313" key="3">
    <source>
        <dbReference type="Proteomes" id="UP000604475"/>
    </source>
</evidence>
<dbReference type="Pfam" id="PF07690">
    <property type="entry name" value="MFS_1"/>
    <property type="match status" value="1"/>
</dbReference>
<proteinExistence type="predicted"/>
<evidence type="ECO:0000313" key="2">
    <source>
        <dbReference type="EMBL" id="MBL7628318.1"/>
    </source>
</evidence>
<dbReference type="InterPro" id="IPR053160">
    <property type="entry name" value="MFS_DHA3_Transporter"/>
</dbReference>
<dbReference type="InterPro" id="IPR011701">
    <property type="entry name" value="MFS"/>
</dbReference>
<keyword evidence="3" id="KW-1185">Reference proteome</keyword>
<keyword evidence="1" id="KW-0812">Transmembrane</keyword>
<feature type="transmembrane region" description="Helical" evidence="1">
    <location>
        <begin position="317"/>
        <end position="338"/>
    </location>
</feature>
<dbReference type="Gene3D" id="1.20.1250.20">
    <property type="entry name" value="MFS general substrate transporter like domains"/>
    <property type="match status" value="1"/>
</dbReference>
<dbReference type="Proteomes" id="UP000604475">
    <property type="component" value="Unassembled WGS sequence"/>
</dbReference>
<dbReference type="PANTHER" id="PTHR23530">
    <property type="entry name" value="TRANSPORT PROTEIN-RELATED"/>
    <property type="match status" value="1"/>
</dbReference>
<feature type="transmembrane region" description="Helical" evidence="1">
    <location>
        <begin position="262"/>
        <end position="280"/>
    </location>
</feature>
<protein>
    <submittedName>
        <fullName evidence="2">MFS transporter</fullName>
    </submittedName>
</protein>
<feature type="transmembrane region" description="Helical" evidence="1">
    <location>
        <begin position="344"/>
        <end position="367"/>
    </location>
</feature>
<feature type="transmembrane region" description="Helical" evidence="1">
    <location>
        <begin position="207"/>
        <end position="224"/>
    </location>
</feature>
<dbReference type="RefSeq" id="WP_203003938.1">
    <property type="nucleotide sequence ID" value="NZ_JADWYU010000180.1"/>
</dbReference>
<feature type="transmembrane region" description="Helical" evidence="1">
    <location>
        <begin position="236"/>
        <end position="255"/>
    </location>
</feature>
<keyword evidence="1" id="KW-1133">Transmembrane helix</keyword>
<feature type="transmembrane region" description="Helical" evidence="1">
    <location>
        <begin position="286"/>
        <end position="305"/>
    </location>
</feature>
<comment type="caution">
    <text evidence="2">The sequence shown here is derived from an EMBL/GenBank/DDBJ whole genome shotgun (WGS) entry which is preliminary data.</text>
</comment>
<dbReference type="AlphaFoldDB" id="A0A937UNQ2"/>
<dbReference type="GO" id="GO:0022857">
    <property type="term" value="F:transmembrane transporter activity"/>
    <property type="evidence" value="ECO:0007669"/>
    <property type="project" value="InterPro"/>
</dbReference>
<reference evidence="2" key="1">
    <citation type="submission" date="2020-12" db="EMBL/GenBank/DDBJ databases">
        <title>Genomic characterization of non-nitrogen-fixing Frankia strains.</title>
        <authorList>
            <person name="Carlos-Shanley C."/>
            <person name="Guerra T."/>
            <person name="Hahn D."/>
        </authorList>
    </citation>
    <scope>NUCLEOTIDE SEQUENCE</scope>
    <source>
        <strain evidence="2">CN6</strain>
    </source>
</reference>